<proteinExistence type="predicted"/>
<feature type="region of interest" description="Disordered" evidence="1">
    <location>
        <begin position="1"/>
        <end position="20"/>
    </location>
</feature>
<name>M7YSH8_TRIUA</name>
<dbReference type="AlphaFoldDB" id="M7YSH8"/>
<reference evidence="2" key="1">
    <citation type="journal article" date="2013" name="Nature">
        <title>Draft genome of the wheat A-genome progenitor Triticum urartu.</title>
        <authorList>
            <person name="Ling H.Q."/>
            <person name="Zhao S."/>
            <person name="Liu D."/>
            <person name="Wang J."/>
            <person name="Sun H."/>
            <person name="Zhang C."/>
            <person name="Fan H."/>
            <person name="Li D."/>
            <person name="Dong L."/>
            <person name="Tao Y."/>
            <person name="Gao C."/>
            <person name="Wu H."/>
            <person name="Li Y."/>
            <person name="Cui Y."/>
            <person name="Guo X."/>
            <person name="Zheng S."/>
            <person name="Wang B."/>
            <person name="Yu K."/>
            <person name="Liang Q."/>
            <person name="Yang W."/>
            <person name="Lou X."/>
            <person name="Chen J."/>
            <person name="Feng M."/>
            <person name="Jian J."/>
            <person name="Zhang X."/>
            <person name="Luo G."/>
            <person name="Jiang Y."/>
            <person name="Liu J."/>
            <person name="Wang Z."/>
            <person name="Sha Y."/>
            <person name="Zhang B."/>
            <person name="Wu H."/>
            <person name="Tang D."/>
            <person name="Shen Q."/>
            <person name="Xue P."/>
            <person name="Zou S."/>
            <person name="Wang X."/>
            <person name="Liu X."/>
            <person name="Wang F."/>
            <person name="Yang Y."/>
            <person name="An X."/>
            <person name="Dong Z."/>
            <person name="Zhang K."/>
            <person name="Zhang X."/>
            <person name="Luo M.C."/>
            <person name="Dvorak J."/>
            <person name="Tong Y."/>
            <person name="Wang J."/>
            <person name="Yang H."/>
            <person name="Li Z."/>
            <person name="Wang D."/>
            <person name="Zhang A."/>
            <person name="Wang J."/>
        </authorList>
    </citation>
    <scope>NUCLEOTIDE SEQUENCE</scope>
</reference>
<organism evidence="2">
    <name type="scientific">Triticum urartu</name>
    <name type="common">Red wild einkorn</name>
    <name type="synonym">Crithodium urartu</name>
    <dbReference type="NCBI Taxonomy" id="4572"/>
    <lineage>
        <taxon>Eukaryota</taxon>
        <taxon>Viridiplantae</taxon>
        <taxon>Streptophyta</taxon>
        <taxon>Embryophyta</taxon>
        <taxon>Tracheophyta</taxon>
        <taxon>Spermatophyta</taxon>
        <taxon>Magnoliopsida</taxon>
        <taxon>Liliopsida</taxon>
        <taxon>Poales</taxon>
        <taxon>Poaceae</taxon>
        <taxon>BOP clade</taxon>
        <taxon>Pooideae</taxon>
        <taxon>Triticodae</taxon>
        <taxon>Triticeae</taxon>
        <taxon>Triticinae</taxon>
        <taxon>Triticum</taxon>
    </lineage>
</organism>
<protein>
    <submittedName>
        <fullName evidence="2">Uncharacterized protein</fullName>
    </submittedName>
</protein>
<evidence type="ECO:0000313" key="2">
    <source>
        <dbReference type="EMBL" id="EMS50021.1"/>
    </source>
</evidence>
<evidence type="ECO:0000256" key="1">
    <source>
        <dbReference type="SAM" id="MobiDB-lite"/>
    </source>
</evidence>
<sequence>MDNFSPSRTSNKHGRPSPSNQIAEVAGEILELGMLAPVALEVGMLTGDAGSLHSPGSLPVANMSLSTLSRAIVQV</sequence>
<gene>
    <name evidence="2" type="ORF">TRIUR3_20570</name>
</gene>
<accession>M7YSH8</accession>
<dbReference type="EMBL" id="KD235812">
    <property type="protein sequence ID" value="EMS50021.1"/>
    <property type="molecule type" value="Genomic_DNA"/>
</dbReference>